<dbReference type="AlphaFoldDB" id="A0A0F9HW61"/>
<organism evidence="1">
    <name type="scientific">marine sediment metagenome</name>
    <dbReference type="NCBI Taxonomy" id="412755"/>
    <lineage>
        <taxon>unclassified sequences</taxon>
        <taxon>metagenomes</taxon>
        <taxon>ecological metagenomes</taxon>
    </lineage>
</organism>
<evidence type="ECO:0000313" key="1">
    <source>
        <dbReference type="EMBL" id="KKL85925.1"/>
    </source>
</evidence>
<dbReference type="EMBL" id="LAZR01021264">
    <property type="protein sequence ID" value="KKL85925.1"/>
    <property type="molecule type" value="Genomic_DNA"/>
</dbReference>
<feature type="non-terminal residue" evidence="1">
    <location>
        <position position="1"/>
    </location>
</feature>
<dbReference type="Pfam" id="PF05401">
    <property type="entry name" value="NodS"/>
    <property type="match status" value="1"/>
</dbReference>
<proteinExistence type="predicted"/>
<dbReference type="Gene3D" id="3.50.50.60">
    <property type="entry name" value="FAD/NAD(P)-binding domain"/>
    <property type="match status" value="1"/>
</dbReference>
<dbReference type="GO" id="GO:0008757">
    <property type="term" value="F:S-adenosylmethionine-dependent methyltransferase activity"/>
    <property type="evidence" value="ECO:0007669"/>
    <property type="project" value="InterPro"/>
</dbReference>
<dbReference type="CDD" id="cd02440">
    <property type="entry name" value="AdoMet_MTases"/>
    <property type="match status" value="1"/>
</dbReference>
<accession>A0A0F9HW61</accession>
<name>A0A0F9HW61_9ZZZZ</name>
<dbReference type="GO" id="GO:0009312">
    <property type="term" value="P:oligosaccharide biosynthetic process"/>
    <property type="evidence" value="ECO:0007669"/>
    <property type="project" value="InterPro"/>
</dbReference>
<reference evidence="1" key="1">
    <citation type="journal article" date="2015" name="Nature">
        <title>Complex archaea that bridge the gap between prokaryotes and eukaryotes.</title>
        <authorList>
            <person name="Spang A."/>
            <person name="Saw J.H."/>
            <person name="Jorgensen S.L."/>
            <person name="Zaremba-Niedzwiedzka K."/>
            <person name="Martijn J."/>
            <person name="Lind A.E."/>
            <person name="van Eijk R."/>
            <person name="Schleper C."/>
            <person name="Guy L."/>
            <person name="Ettema T.J."/>
        </authorList>
    </citation>
    <scope>NUCLEOTIDE SEQUENCE</scope>
</reference>
<sequence length="207" mass="22718">IGTIAHTDWLEELVELDSEFIRTDTNMQTSQDRIYAAGDDPWSFRTSQYEQAKFRATRDALPRRSYRSALELGCGNGELAKHLAPLCAAYTGVDAVETALAAARKAVPEGKFHQAFLPAPLPGEAHDLVLLSEVLYFLDPAGLAELAQQIDTRWPDCDVVCVTWLGPSGNPLEGAQALECFKTASRRTFSQVAATDDYRIDVARGQS</sequence>
<comment type="caution">
    <text evidence="1">The sequence shown here is derived from an EMBL/GenBank/DDBJ whole genome shotgun (WGS) entry which is preliminary data.</text>
</comment>
<dbReference type="SUPFAM" id="SSF53335">
    <property type="entry name" value="S-adenosyl-L-methionine-dependent methyltransferases"/>
    <property type="match status" value="1"/>
</dbReference>
<dbReference type="Gene3D" id="3.40.50.150">
    <property type="entry name" value="Vaccinia Virus protein VP39"/>
    <property type="match status" value="1"/>
</dbReference>
<dbReference type="InterPro" id="IPR008715">
    <property type="entry name" value="SAM-MeTfrase_NodS-like"/>
</dbReference>
<dbReference type="InterPro" id="IPR036188">
    <property type="entry name" value="FAD/NAD-bd_sf"/>
</dbReference>
<dbReference type="SUPFAM" id="SSF51905">
    <property type="entry name" value="FAD/NAD(P)-binding domain"/>
    <property type="match status" value="1"/>
</dbReference>
<gene>
    <name evidence="1" type="ORF">LCGC14_1949880</name>
</gene>
<evidence type="ECO:0008006" key="2">
    <source>
        <dbReference type="Google" id="ProtNLM"/>
    </source>
</evidence>
<dbReference type="InterPro" id="IPR029063">
    <property type="entry name" value="SAM-dependent_MTases_sf"/>
</dbReference>
<protein>
    <recommendedName>
        <fullName evidence="2">Methyltransferase domain-containing protein</fullName>
    </recommendedName>
</protein>